<evidence type="ECO:0000256" key="7">
    <source>
        <dbReference type="SAM" id="Phobius"/>
    </source>
</evidence>
<feature type="transmembrane region" description="Helical" evidence="7">
    <location>
        <begin position="64"/>
        <end position="82"/>
    </location>
</feature>
<proteinExistence type="inferred from homology"/>
<keyword evidence="4 7" id="KW-0812">Transmembrane</keyword>
<dbReference type="OrthoDB" id="9791874at2"/>
<feature type="transmembrane region" description="Helical" evidence="7">
    <location>
        <begin position="149"/>
        <end position="167"/>
    </location>
</feature>
<evidence type="ECO:0000256" key="2">
    <source>
        <dbReference type="ARBA" id="ARBA00008193"/>
    </source>
</evidence>
<dbReference type="RefSeq" id="WP_109675444.1">
    <property type="nucleotide sequence ID" value="NZ_CP086615.1"/>
</dbReference>
<comment type="similarity">
    <text evidence="2">Belongs to the UPF0126 family.</text>
</comment>
<evidence type="ECO:0000256" key="6">
    <source>
        <dbReference type="ARBA" id="ARBA00023136"/>
    </source>
</evidence>
<evidence type="ECO:0000256" key="3">
    <source>
        <dbReference type="ARBA" id="ARBA00022475"/>
    </source>
</evidence>
<keyword evidence="10" id="KW-1185">Reference proteome</keyword>
<dbReference type="GO" id="GO:0005886">
    <property type="term" value="C:plasma membrane"/>
    <property type="evidence" value="ECO:0007669"/>
    <property type="project" value="UniProtKB-SubCell"/>
</dbReference>
<evidence type="ECO:0000256" key="1">
    <source>
        <dbReference type="ARBA" id="ARBA00004651"/>
    </source>
</evidence>
<dbReference type="EMBL" id="QFFI01000002">
    <property type="protein sequence ID" value="PWG65399.1"/>
    <property type="molecule type" value="Genomic_DNA"/>
</dbReference>
<dbReference type="Proteomes" id="UP000245474">
    <property type="component" value="Unassembled WGS sequence"/>
</dbReference>
<feature type="domain" description="Glycine transporter" evidence="8">
    <location>
        <begin position="6"/>
        <end position="80"/>
    </location>
</feature>
<accession>A0A2U2N8X6</accession>
<name>A0A2U2N8X6_9GAMM</name>
<evidence type="ECO:0000256" key="4">
    <source>
        <dbReference type="ARBA" id="ARBA00022692"/>
    </source>
</evidence>
<keyword evidence="3" id="KW-1003">Cell membrane</keyword>
<comment type="subcellular location">
    <subcellularLocation>
        <location evidence="1">Cell membrane</location>
        <topology evidence="1">Multi-pass membrane protein</topology>
    </subcellularLocation>
</comment>
<evidence type="ECO:0000313" key="9">
    <source>
        <dbReference type="EMBL" id="PWG65399.1"/>
    </source>
</evidence>
<protein>
    <recommendedName>
        <fullName evidence="8">Glycine transporter domain-containing protein</fullName>
    </recommendedName>
</protein>
<reference evidence="9 10" key="1">
    <citation type="submission" date="2018-05" db="EMBL/GenBank/DDBJ databases">
        <title>Spiribacter halobius sp. nov., a moderately halophilic bacterium isolated from marine solar saltern.</title>
        <authorList>
            <person name="Zheng W.-S."/>
            <person name="Lu D.-C."/>
            <person name="Du Z.-J."/>
        </authorList>
    </citation>
    <scope>NUCLEOTIDE SEQUENCE [LARGE SCALE GENOMIC DNA]</scope>
    <source>
        <strain evidence="9 10">E85</strain>
    </source>
</reference>
<dbReference type="AlphaFoldDB" id="A0A2U2N8X6"/>
<keyword evidence="5 7" id="KW-1133">Transmembrane helix</keyword>
<gene>
    <name evidence="9" type="ORF">DEM34_01255</name>
</gene>
<dbReference type="Pfam" id="PF03458">
    <property type="entry name" value="Gly_transporter"/>
    <property type="match status" value="2"/>
</dbReference>
<organism evidence="9 10">
    <name type="scientific">Sediminicurvatus halobius</name>
    <dbReference type="NCBI Taxonomy" id="2182432"/>
    <lineage>
        <taxon>Bacteria</taxon>
        <taxon>Pseudomonadati</taxon>
        <taxon>Pseudomonadota</taxon>
        <taxon>Gammaproteobacteria</taxon>
        <taxon>Chromatiales</taxon>
        <taxon>Ectothiorhodospiraceae</taxon>
        <taxon>Sediminicurvatus</taxon>
    </lineage>
</organism>
<sequence length="203" mass="20777">MSVIFLLDLFGTAVFAATGALAAGRKDLDLFGVLVLGMVTAIGGGTLRDLTLGLTPVFWISQPVYLWVAAAAGIVTVLLTRAGILPGRLLPLADALGLATFCVIGAERAAAAGAAPDIAVLMGVMTGVAGGMIRDVLTGEVPRVLRRELYATAALAGAATTVTLLAIDAGAPLAVWCGLLVALSLRLAAMRWNLSLPIFTHRT</sequence>
<dbReference type="PANTHER" id="PTHR30506:SF3">
    <property type="entry name" value="UPF0126 INNER MEMBRANE PROTEIN YADS-RELATED"/>
    <property type="match status" value="1"/>
</dbReference>
<keyword evidence="6 7" id="KW-0472">Membrane</keyword>
<evidence type="ECO:0000259" key="8">
    <source>
        <dbReference type="Pfam" id="PF03458"/>
    </source>
</evidence>
<evidence type="ECO:0000256" key="5">
    <source>
        <dbReference type="ARBA" id="ARBA00022989"/>
    </source>
</evidence>
<dbReference type="InterPro" id="IPR005115">
    <property type="entry name" value="Gly_transporter"/>
</dbReference>
<feature type="domain" description="Glycine transporter" evidence="8">
    <location>
        <begin position="92"/>
        <end position="164"/>
    </location>
</feature>
<evidence type="ECO:0000313" key="10">
    <source>
        <dbReference type="Proteomes" id="UP000245474"/>
    </source>
</evidence>
<feature type="transmembrane region" description="Helical" evidence="7">
    <location>
        <begin position="118"/>
        <end position="137"/>
    </location>
</feature>
<feature type="transmembrane region" description="Helical" evidence="7">
    <location>
        <begin position="89"/>
        <end position="106"/>
    </location>
</feature>
<comment type="caution">
    <text evidence="9">The sequence shown here is derived from an EMBL/GenBank/DDBJ whole genome shotgun (WGS) entry which is preliminary data.</text>
</comment>
<dbReference type="PANTHER" id="PTHR30506">
    <property type="entry name" value="INNER MEMBRANE PROTEIN"/>
    <property type="match status" value="1"/>
</dbReference>